<dbReference type="Proteomes" id="UP000009027">
    <property type="component" value="Unassembled WGS sequence"/>
</dbReference>
<organism evidence="1 2">
    <name type="scientific">Trypanosoma vivax (strain Y486)</name>
    <dbReference type="NCBI Taxonomy" id="1055687"/>
    <lineage>
        <taxon>Eukaryota</taxon>
        <taxon>Discoba</taxon>
        <taxon>Euglenozoa</taxon>
        <taxon>Kinetoplastea</taxon>
        <taxon>Metakinetoplastina</taxon>
        <taxon>Trypanosomatida</taxon>
        <taxon>Trypanosomatidae</taxon>
        <taxon>Trypanosoma</taxon>
        <taxon>Duttonella</taxon>
    </lineage>
</organism>
<evidence type="ECO:0000313" key="1">
    <source>
        <dbReference type="EMBL" id="CCD19466.1"/>
    </source>
</evidence>
<feature type="non-terminal residue" evidence="1">
    <location>
        <position position="1"/>
    </location>
</feature>
<dbReference type="AlphaFoldDB" id="F9WPI9"/>
<sequence>LNASSLQPQSHPSARLSFNSVSGTFQGSTSDAPCSPPFYSQTTTPALCFTQTRDDLCREMYGDHVVPCDGQFSPLLVGTGIHNACDTNGSVSCPLTRQEAVEQGQGILLKAMCYTDSLFNVVEKLNDAICWLLQLIAIVSPFIERGELTSTQHHTKVPTADGEDMDIVQRRLVQLYLSAQLLLSLLFSKKGNNEKALIAVHHIVTCCNGIKILKLQKPESPAPSSVLLSACRSAPENAETSIIACDPCDVVGSRGLLDVPLTDAKQAGGDDFAATINPLEHGFDLRSEINMEEAKSTSMNITMGISPSEGQDIFFEKWKKQEEQYQPEVSFQSFVLNVLITVGLAFEAVQPVVSRCVYVLAALRAKEVFGAVPAALEQTLNDGGVHCLRRVLFPQFPENAFIDQFFLLFERRDDPFSTGTEWLWSVLPPQHMVRWFPVGRL</sequence>
<dbReference type="EMBL" id="CAEX01003467">
    <property type="protein sequence ID" value="CCD19466.1"/>
    <property type="molecule type" value="Genomic_DNA"/>
</dbReference>
<evidence type="ECO:0000313" key="2">
    <source>
        <dbReference type="Proteomes" id="UP000009027"/>
    </source>
</evidence>
<reference evidence="1 2" key="1">
    <citation type="journal article" date="2012" name="Proc. Natl. Acad. Sci. U.S.A.">
        <title>Antigenic diversity is generated by distinct evolutionary mechanisms in African trypanosome species.</title>
        <authorList>
            <person name="Jackson A.P."/>
            <person name="Berry A."/>
            <person name="Aslett M."/>
            <person name="Allison H.C."/>
            <person name="Burton P."/>
            <person name="Vavrova-Anderson J."/>
            <person name="Brown R."/>
            <person name="Browne H."/>
            <person name="Corton N."/>
            <person name="Hauser H."/>
            <person name="Gamble J."/>
            <person name="Gilderthorp R."/>
            <person name="Marcello L."/>
            <person name="McQuillan J."/>
            <person name="Otto T.D."/>
            <person name="Quail M.A."/>
            <person name="Sanders M.J."/>
            <person name="van Tonder A."/>
            <person name="Ginger M.L."/>
            <person name="Field M.C."/>
            <person name="Barry J.D."/>
            <person name="Hertz-Fowler C."/>
            <person name="Berriman M."/>
        </authorList>
    </citation>
    <scope>NUCLEOTIDE SEQUENCE</scope>
    <source>
        <strain evidence="1 2">Y486</strain>
    </source>
</reference>
<accession>F9WPI9</accession>
<proteinExistence type="predicted"/>
<keyword evidence="2" id="KW-1185">Reference proteome</keyword>
<name>F9WPI9_TRYVY</name>
<protein>
    <submittedName>
        <fullName evidence="1">Uncharacterized protein</fullName>
    </submittedName>
</protein>
<dbReference type="VEuPathDB" id="TriTrypDB:TvY486_0021650"/>
<gene>
    <name evidence="1" type="ORF">TvY486_0021650</name>
</gene>